<dbReference type="PROSITE" id="PS00668">
    <property type="entry name" value="COMPLEX1_ND1_2"/>
    <property type="match status" value="1"/>
</dbReference>
<comment type="subcellular location">
    <subcellularLocation>
        <location evidence="1">Membrane</location>
        <topology evidence="1">Multi-pass membrane protein</topology>
    </subcellularLocation>
    <subcellularLocation>
        <location evidence="7">Mitochondrion inner membrane</location>
        <topology evidence="7">Multi-pass membrane protein</topology>
    </subcellularLocation>
</comment>
<evidence type="ECO:0000256" key="3">
    <source>
        <dbReference type="ARBA" id="ARBA00021009"/>
    </source>
</evidence>
<dbReference type="Pfam" id="PF00146">
    <property type="entry name" value="NADHdh"/>
    <property type="match status" value="1"/>
</dbReference>
<proteinExistence type="inferred from homology"/>
<keyword evidence="7" id="KW-0520">NAD</keyword>
<dbReference type="EC" id="7.1.1.2" evidence="8"/>
<evidence type="ECO:0000256" key="5">
    <source>
        <dbReference type="ARBA" id="ARBA00022989"/>
    </source>
</evidence>
<evidence type="ECO:0000256" key="7">
    <source>
        <dbReference type="RuleBase" id="RU000471"/>
    </source>
</evidence>
<organism evidence="10">
    <name type="scientific">Trisidos kiyonoi</name>
    <name type="common">Ark clam</name>
    <name type="synonym">Arca kiyonoi</name>
    <dbReference type="NCBI Taxonomy" id="935009"/>
    <lineage>
        <taxon>Eukaryota</taxon>
        <taxon>Metazoa</taxon>
        <taxon>Spiralia</taxon>
        <taxon>Lophotrochozoa</taxon>
        <taxon>Mollusca</taxon>
        <taxon>Bivalvia</taxon>
        <taxon>Autobranchia</taxon>
        <taxon>Pteriomorphia</taxon>
        <taxon>Arcoida</taxon>
        <taxon>Arcoidea</taxon>
        <taxon>Arcidae</taxon>
        <taxon>Trisidos</taxon>
    </lineage>
</organism>
<gene>
    <name evidence="10" type="primary">ND1</name>
</gene>
<dbReference type="GO" id="GO:0008137">
    <property type="term" value="F:NADH dehydrogenase (ubiquinone) activity"/>
    <property type="evidence" value="ECO:0007669"/>
    <property type="project" value="UniProtKB-EC"/>
</dbReference>
<dbReference type="InterPro" id="IPR018086">
    <property type="entry name" value="NADH_UbQ_OxRdtase_su1_CS"/>
</dbReference>
<keyword evidence="6 9" id="KW-0472">Membrane</keyword>
<feature type="transmembrane region" description="Helical" evidence="9">
    <location>
        <begin position="194"/>
        <end position="218"/>
    </location>
</feature>
<evidence type="ECO:0000256" key="2">
    <source>
        <dbReference type="ARBA" id="ARBA00010535"/>
    </source>
</evidence>
<keyword evidence="5 9" id="KW-1133">Transmembrane helix</keyword>
<evidence type="ECO:0000313" key="10">
    <source>
        <dbReference type="EMBL" id="ANQ92689.1"/>
    </source>
</evidence>
<evidence type="ECO:0000256" key="4">
    <source>
        <dbReference type="ARBA" id="ARBA00022692"/>
    </source>
</evidence>
<dbReference type="GO" id="GO:0005743">
    <property type="term" value="C:mitochondrial inner membrane"/>
    <property type="evidence" value="ECO:0007669"/>
    <property type="project" value="UniProtKB-SubCell"/>
</dbReference>
<dbReference type="EMBL" id="KU975161">
    <property type="protein sequence ID" value="ANQ92689.1"/>
    <property type="molecule type" value="Genomic_DNA"/>
</dbReference>
<feature type="transmembrane region" description="Helical" evidence="9">
    <location>
        <begin position="24"/>
        <end position="44"/>
    </location>
</feature>
<dbReference type="AlphaFoldDB" id="A0A1U9ALR3"/>
<evidence type="ECO:0000256" key="9">
    <source>
        <dbReference type="SAM" id="Phobius"/>
    </source>
</evidence>
<sequence>MGIFSPLPMLKVVMKEWIIHDVQICDLFDCSVLLLVLGLGLWFLSPFYSVSYHIKWGGLYFLVISGFGVIGIIMAGWSSNSKYAMLGTMRAVAQVVSYEVVLGIILLCPLCLCGVSGLIDVEKFVFMGLINYFMFQMWCVSMLIENQRAPFDLAEGESELVSGFHVEYGGAGFALIFLSEYSMLLMLGVLTASLFFATGSYVVTILLGVFFSWCTVWVRATFPRFRYDKLMMMTWKSFIPGSIASLIFSMMVMVVGDLYSGLGL</sequence>
<keyword evidence="4 7" id="KW-0812">Transmembrane</keyword>
<reference evidence="10" key="1">
    <citation type="submission" date="2016-03" db="EMBL/GenBank/DDBJ databases">
        <authorList>
            <person name="Ploux O."/>
        </authorList>
    </citation>
    <scope>NUCLEOTIDE SEQUENCE</scope>
</reference>
<geneLocation type="mitochondrion" evidence="10"/>
<evidence type="ECO:0000256" key="8">
    <source>
        <dbReference type="RuleBase" id="RU000473"/>
    </source>
</evidence>
<comment type="similarity">
    <text evidence="2 7">Belongs to the complex I subunit 1 family.</text>
</comment>
<dbReference type="GO" id="GO:0003954">
    <property type="term" value="F:NADH dehydrogenase activity"/>
    <property type="evidence" value="ECO:0007669"/>
    <property type="project" value="TreeGrafter"/>
</dbReference>
<keyword evidence="8" id="KW-0830">Ubiquinone</keyword>
<dbReference type="InterPro" id="IPR001694">
    <property type="entry name" value="NADH_UbQ_OxRdtase_su1/FPO"/>
</dbReference>
<comment type="catalytic activity">
    <reaction evidence="8">
        <text>a ubiquinone + NADH + 5 H(+)(in) = a ubiquinol + NAD(+) + 4 H(+)(out)</text>
        <dbReference type="Rhea" id="RHEA:29091"/>
        <dbReference type="Rhea" id="RHEA-COMP:9565"/>
        <dbReference type="Rhea" id="RHEA-COMP:9566"/>
        <dbReference type="ChEBI" id="CHEBI:15378"/>
        <dbReference type="ChEBI" id="CHEBI:16389"/>
        <dbReference type="ChEBI" id="CHEBI:17976"/>
        <dbReference type="ChEBI" id="CHEBI:57540"/>
        <dbReference type="ChEBI" id="CHEBI:57945"/>
        <dbReference type="EC" id="7.1.1.2"/>
    </reaction>
</comment>
<accession>A0A1U9ALR3</accession>
<dbReference type="PANTHER" id="PTHR11432:SF3">
    <property type="entry name" value="NADH-UBIQUINONE OXIDOREDUCTASE CHAIN 1"/>
    <property type="match status" value="1"/>
</dbReference>
<dbReference type="PANTHER" id="PTHR11432">
    <property type="entry name" value="NADH DEHYDROGENASE SUBUNIT 1"/>
    <property type="match status" value="1"/>
</dbReference>
<feature type="transmembrane region" description="Helical" evidence="9">
    <location>
        <begin position="56"/>
        <end position="77"/>
    </location>
</feature>
<name>A0A1U9ALR3_TRIKY</name>
<dbReference type="GO" id="GO:0009060">
    <property type="term" value="P:aerobic respiration"/>
    <property type="evidence" value="ECO:0007669"/>
    <property type="project" value="TreeGrafter"/>
</dbReference>
<keyword evidence="8 10" id="KW-0496">Mitochondrion</keyword>
<feature type="transmembrane region" description="Helical" evidence="9">
    <location>
        <begin position="98"/>
        <end position="119"/>
    </location>
</feature>
<feature type="transmembrane region" description="Helical" evidence="9">
    <location>
        <begin position="238"/>
        <end position="259"/>
    </location>
</feature>
<protein>
    <recommendedName>
        <fullName evidence="3 8">NADH-ubiquinone oxidoreductase chain 1</fullName>
        <ecNumber evidence="8">7.1.1.2</ecNumber>
    </recommendedName>
</protein>
<feature type="transmembrane region" description="Helical" evidence="9">
    <location>
        <begin position="125"/>
        <end position="144"/>
    </location>
</feature>
<evidence type="ECO:0000256" key="1">
    <source>
        <dbReference type="ARBA" id="ARBA00004141"/>
    </source>
</evidence>
<evidence type="ECO:0000256" key="6">
    <source>
        <dbReference type="ARBA" id="ARBA00023136"/>
    </source>
</evidence>